<sequence length="73" mass="7696">MRSNKGRGGKTVSIVSGLGLAGSELKTLAKQLKQQCGVGGAVKDFDIEIQGDQREKIKAYLESKGYKVKLAGG</sequence>
<comment type="similarity">
    <text evidence="1">Belongs to the SUI1 family.</text>
</comment>
<proteinExistence type="inferred from homology"/>
<dbReference type="GO" id="GO:0006417">
    <property type="term" value="P:regulation of translation"/>
    <property type="evidence" value="ECO:0007669"/>
    <property type="project" value="UniProtKB-KW"/>
</dbReference>
<dbReference type="eggNOG" id="COG0023">
    <property type="taxonomic scope" value="Bacteria"/>
</dbReference>
<keyword evidence="5" id="KW-0396">Initiation factor</keyword>
<organism evidence="5 6">
    <name type="scientific">Aequoribacter fuscus</name>
    <dbReference type="NCBI Taxonomy" id="2518989"/>
    <lineage>
        <taxon>Bacteria</taxon>
        <taxon>Pseudomonadati</taxon>
        <taxon>Pseudomonadota</taxon>
        <taxon>Gammaproteobacteria</taxon>
        <taxon>Cellvibrionales</taxon>
        <taxon>Halieaceae</taxon>
        <taxon>Aequoribacter</taxon>
    </lineage>
</organism>
<dbReference type="AlphaFoldDB" id="F3L192"/>
<name>F3L192_9GAMM</name>
<dbReference type="CDD" id="cd11567">
    <property type="entry name" value="YciH_like"/>
    <property type="match status" value="1"/>
</dbReference>
<dbReference type="GO" id="GO:0003729">
    <property type="term" value="F:mRNA binding"/>
    <property type="evidence" value="ECO:0007669"/>
    <property type="project" value="TreeGrafter"/>
</dbReference>
<dbReference type="PANTHER" id="PTHR12789">
    <property type="entry name" value="DENSITY-REGULATED PROTEIN HOMOLOG"/>
    <property type="match status" value="1"/>
</dbReference>
<protein>
    <submittedName>
        <fullName evidence="5">Translation initiation factor SUI1-related protein</fullName>
    </submittedName>
</protein>
<evidence type="ECO:0000259" key="4">
    <source>
        <dbReference type="PROSITE" id="PS50296"/>
    </source>
</evidence>
<keyword evidence="2" id="KW-0810">Translation regulation</keyword>
<dbReference type="GO" id="GO:0002188">
    <property type="term" value="P:translation reinitiation"/>
    <property type="evidence" value="ECO:0007669"/>
    <property type="project" value="TreeGrafter"/>
</dbReference>
<dbReference type="InterPro" id="IPR050318">
    <property type="entry name" value="DENR/SUI1_TIF"/>
</dbReference>
<evidence type="ECO:0000256" key="1">
    <source>
        <dbReference type="ARBA" id="ARBA00005422"/>
    </source>
</evidence>
<gene>
    <name evidence="5" type="ORF">IMCC3088_1206</name>
</gene>
<dbReference type="GO" id="GO:0003743">
    <property type="term" value="F:translation initiation factor activity"/>
    <property type="evidence" value="ECO:0007669"/>
    <property type="project" value="UniProtKB-KW"/>
</dbReference>
<evidence type="ECO:0000313" key="6">
    <source>
        <dbReference type="Proteomes" id="UP000005615"/>
    </source>
</evidence>
<dbReference type="InterPro" id="IPR036877">
    <property type="entry name" value="SUI1_dom_sf"/>
</dbReference>
<dbReference type="EMBL" id="AEIG01000027">
    <property type="protein sequence ID" value="EGG29918.1"/>
    <property type="molecule type" value="Genomic_DNA"/>
</dbReference>
<dbReference type="GO" id="GO:0001731">
    <property type="term" value="P:formation of translation preinitiation complex"/>
    <property type="evidence" value="ECO:0007669"/>
    <property type="project" value="TreeGrafter"/>
</dbReference>
<dbReference type="Gene3D" id="3.30.780.10">
    <property type="entry name" value="SUI1-like domain"/>
    <property type="match status" value="1"/>
</dbReference>
<evidence type="ECO:0000256" key="3">
    <source>
        <dbReference type="ARBA" id="ARBA00022917"/>
    </source>
</evidence>
<dbReference type="Pfam" id="PF01253">
    <property type="entry name" value="SUI1"/>
    <property type="match status" value="1"/>
</dbReference>
<dbReference type="InterPro" id="IPR005872">
    <property type="entry name" value="SUI1_arc_bac"/>
</dbReference>
<dbReference type="PROSITE" id="PS50296">
    <property type="entry name" value="SUI1"/>
    <property type="match status" value="1"/>
</dbReference>
<accession>F3L192</accession>
<evidence type="ECO:0000313" key="5">
    <source>
        <dbReference type="EMBL" id="EGG29918.1"/>
    </source>
</evidence>
<evidence type="ECO:0000256" key="2">
    <source>
        <dbReference type="ARBA" id="ARBA00022845"/>
    </source>
</evidence>
<dbReference type="STRING" id="2518989.IMCC3088_1206"/>
<comment type="caution">
    <text evidence="5">The sequence shown here is derived from an EMBL/GenBank/DDBJ whole genome shotgun (WGS) entry which is preliminary data.</text>
</comment>
<dbReference type="SUPFAM" id="SSF55159">
    <property type="entry name" value="eIF1-like"/>
    <property type="match status" value="1"/>
</dbReference>
<dbReference type="PIRSF" id="PIRSF037511">
    <property type="entry name" value="Transl_init_SUI1_pro"/>
    <property type="match status" value="1"/>
</dbReference>
<reference evidence="5 6" key="1">
    <citation type="journal article" date="2011" name="J. Bacteriol.">
        <title>Genome sequence of strain IMCC3088, a proteorhodopsin-containing marine bacterium belonging to the OM60/NOR5 clade.</title>
        <authorList>
            <person name="Jang Y."/>
            <person name="Oh H.M."/>
            <person name="Kang I."/>
            <person name="Lee K."/>
            <person name="Yang S.J."/>
            <person name="Cho J.C."/>
        </authorList>
    </citation>
    <scope>NUCLEOTIDE SEQUENCE [LARGE SCALE GENOMIC DNA]</scope>
    <source>
        <strain evidence="5 6">IMCC3088</strain>
    </source>
</reference>
<dbReference type="PANTHER" id="PTHR12789:SF0">
    <property type="entry name" value="DENSITY-REGULATED PROTEIN"/>
    <property type="match status" value="1"/>
</dbReference>
<dbReference type="Proteomes" id="UP000005615">
    <property type="component" value="Unassembled WGS sequence"/>
</dbReference>
<feature type="domain" description="SUI1" evidence="4">
    <location>
        <begin position="1"/>
        <end position="65"/>
    </location>
</feature>
<dbReference type="InterPro" id="IPR001950">
    <property type="entry name" value="SUI1"/>
</dbReference>
<keyword evidence="6" id="KW-1185">Reference proteome</keyword>
<keyword evidence="3" id="KW-0648">Protein biosynthesis</keyword>